<gene>
    <name evidence="6" type="ORF">SMAX5B_011856</name>
</gene>
<proteinExistence type="predicted"/>
<dbReference type="EMBL" id="CP026243">
    <property type="protein sequence ID" value="AWO96867.1"/>
    <property type="molecule type" value="Genomic_DNA"/>
</dbReference>
<feature type="region of interest" description="Disordered" evidence="1">
    <location>
        <begin position="764"/>
        <end position="783"/>
    </location>
</feature>
<dbReference type="InterPro" id="IPR056266">
    <property type="entry name" value="CDCP1_CUB_3rd_6th"/>
</dbReference>
<evidence type="ECO:0000313" key="7">
    <source>
        <dbReference type="Proteomes" id="UP000246464"/>
    </source>
</evidence>
<organism evidence="6 7">
    <name type="scientific">Scophthalmus maximus</name>
    <name type="common">Turbot</name>
    <name type="synonym">Psetta maxima</name>
    <dbReference type="NCBI Taxonomy" id="52904"/>
    <lineage>
        <taxon>Eukaryota</taxon>
        <taxon>Metazoa</taxon>
        <taxon>Chordata</taxon>
        <taxon>Craniata</taxon>
        <taxon>Vertebrata</taxon>
        <taxon>Euteleostomi</taxon>
        <taxon>Actinopterygii</taxon>
        <taxon>Neopterygii</taxon>
        <taxon>Teleostei</taxon>
        <taxon>Neoteleostei</taxon>
        <taxon>Acanthomorphata</taxon>
        <taxon>Carangaria</taxon>
        <taxon>Pleuronectiformes</taxon>
        <taxon>Pleuronectoidei</taxon>
        <taxon>Scophthalmidae</taxon>
        <taxon>Scophthalmus</taxon>
    </lineage>
</organism>
<feature type="transmembrane region" description="Helical" evidence="2">
    <location>
        <begin position="667"/>
        <end position="694"/>
    </location>
</feature>
<dbReference type="OMA" id="QFCPQGA"/>
<dbReference type="InterPro" id="IPR056268">
    <property type="entry name" value="CUB_CDCP1_1st"/>
</dbReference>
<accession>A0A2U9AZ43</accession>
<evidence type="ECO:0000313" key="6">
    <source>
        <dbReference type="EMBL" id="AWO96867.1"/>
    </source>
</evidence>
<feature type="compositionally biased region" description="Low complexity" evidence="1">
    <location>
        <begin position="791"/>
        <end position="811"/>
    </location>
</feature>
<feature type="region of interest" description="Disordered" evidence="1">
    <location>
        <begin position="788"/>
        <end position="842"/>
    </location>
</feature>
<dbReference type="PANTHER" id="PTHR14477:SF1">
    <property type="entry name" value="CUB DOMAIN-CONTAINING PROTEIN 1"/>
    <property type="match status" value="1"/>
</dbReference>
<dbReference type="InterPro" id="IPR035914">
    <property type="entry name" value="Sperma_CUB_dom_sf"/>
</dbReference>
<dbReference type="Pfam" id="PF23668">
    <property type="entry name" value="CUB_CDCP1_2"/>
    <property type="match status" value="2"/>
</dbReference>
<evidence type="ECO:0000259" key="3">
    <source>
        <dbReference type="Pfam" id="PF23665"/>
    </source>
</evidence>
<dbReference type="InterPro" id="IPR038811">
    <property type="entry name" value="CDCP1"/>
</dbReference>
<feature type="domain" description="CDCP1 second and fifth CUB" evidence="5">
    <location>
        <begin position="441"/>
        <end position="522"/>
    </location>
</feature>
<dbReference type="SUPFAM" id="SSF49854">
    <property type="entry name" value="Spermadhesin, CUB domain"/>
    <property type="match status" value="1"/>
</dbReference>
<keyword evidence="2" id="KW-0472">Membrane</keyword>
<reference evidence="6 7" key="1">
    <citation type="submission" date="2017-12" db="EMBL/GenBank/DDBJ databases">
        <title>Integrating genomic resources of turbot (Scophthalmus maximus) in depth evaluation of genetic and physical mapping variation across individuals.</title>
        <authorList>
            <person name="Martinez P."/>
        </authorList>
    </citation>
    <scope>NUCLEOTIDE SEQUENCE [LARGE SCALE GENOMIC DNA]</scope>
</reference>
<feature type="domain" description="CDCP1 second and fifth CUB" evidence="5">
    <location>
        <begin position="127"/>
        <end position="231"/>
    </location>
</feature>
<protein>
    <submittedName>
        <fullName evidence="6">Putative CUB domain-containing protein 1</fullName>
    </submittedName>
</protein>
<dbReference type="PANTHER" id="PTHR14477">
    <property type="entry name" value="CUB DOMAIN-CONTAINING PROTEIN 1"/>
    <property type="match status" value="1"/>
</dbReference>
<evidence type="ECO:0000256" key="2">
    <source>
        <dbReference type="SAM" id="Phobius"/>
    </source>
</evidence>
<feature type="domain" description="CDCP1 third and sixth CUB" evidence="3">
    <location>
        <begin position="546"/>
        <end position="660"/>
    </location>
</feature>
<name>A0A2U9AZ43_SCOMX</name>
<keyword evidence="2" id="KW-0812">Transmembrane</keyword>
<evidence type="ECO:0000259" key="4">
    <source>
        <dbReference type="Pfam" id="PF23667"/>
    </source>
</evidence>
<evidence type="ECO:0000256" key="1">
    <source>
        <dbReference type="SAM" id="MobiDB-lite"/>
    </source>
</evidence>
<dbReference type="AlphaFoldDB" id="A0A2U9AZ43"/>
<feature type="domain" description="CDCP1 first CUB" evidence="4">
    <location>
        <begin position="48"/>
        <end position="116"/>
    </location>
</feature>
<sequence>MTCAPIPPPHQDQLYTLWDSSMSSSAIRVCLRVLCLSGIVSTVSGVQKLTITPDRGTTFDISNAQVKGCKVCTGAGRSRRCVASLLLKDNTPVAVEFECSRPQDVFRVEINRSIECTTKSCSGHIIQADSGSLPLLDFDRKFTWNLRGAAQKAFKIDFGGTGLRQIHPSERCPDRHSYTLQAFQDTGNVSVGKYCRAGAISSAQILKLGSFSLEVPAGQKLQNGQFDVSVGEEIKSLAKIALTLPKGASSSALLSPNYPDSFPDNKVMEWYFQVPAKHKTAVQLLNLTQPSCLKKETAVEYHSKGRGALVQRLTDPQLQQTWGDFSMTLRNCEMDRRRAGSPGLRLGVQVSTSSASSPVLCKVDLSKAGGLSLHVEKVGPASNCEMKINSVTKENITVTSHSELSFQDCPPEDVQVTAMRVIECSRFTDCPKAPVHLSLPMLPSCLPAPLSRVTWILRPPLHGTVELTSPAGPLKQSLPGQPCNDSLVIKVAEDDGTAIGHFCPQGAIQRVQIHTNMSVTASSVGRSALKTCYKHVLDVCFKEEISERYIFTVLPKKDTPVLLATPGWPAGMKSYSTVSWIVSVPPKMEAHLMFANLSRPKCSNRHTNIRVQRVGSREEDYSRREDEEAEPEIVVSERFYLNMSNCMPERGHFSVITKITLRESKNLLLTIILSVVAALLVIFVFVLVMVFVVIKKKKKELDHQVSIYNPNGTSFLPGPNGFPKTREDNESHVYASIEDTLVYTHLLRKGMDIGVYGESDTFRPYEGHADSQRPLVSRDSGAEDTEVGVYRPFLPAAQQAPPLPSRPRSQPMVDNEIYQSKDPSEGERSPDLGPRLEPEGGD</sequence>
<evidence type="ECO:0000259" key="5">
    <source>
        <dbReference type="Pfam" id="PF23668"/>
    </source>
</evidence>
<feature type="compositionally biased region" description="Basic and acidic residues" evidence="1">
    <location>
        <begin position="822"/>
        <end position="842"/>
    </location>
</feature>
<keyword evidence="2" id="KW-1133">Transmembrane helix</keyword>
<dbReference type="Pfam" id="PF23665">
    <property type="entry name" value="CDCP1_CUB_6"/>
    <property type="match status" value="2"/>
</dbReference>
<dbReference type="InterPro" id="IPR056269">
    <property type="entry name" value="CUB_CDCP1_2nd_5th"/>
</dbReference>
<dbReference type="Proteomes" id="UP000246464">
    <property type="component" value="Chromosome 1"/>
</dbReference>
<dbReference type="Pfam" id="PF23667">
    <property type="entry name" value="CUB_CDCP1_1"/>
    <property type="match status" value="1"/>
</dbReference>
<feature type="domain" description="CDCP1 third and sixth CUB" evidence="3">
    <location>
        <begin position="240"/>
        <end position="339"/>
    </location>
</feature>
<keyword evidence="7" id="KW-1185">Reference proteome</keyword>